<dbReference type="EMBL" id="CAXITT010000190">
    <property type="protein sequence ID" value="CAL1535055.1"/>
    <property type="molecule type" value="Genomic_DNA"/>
</dbReference>
<keyword evidence="2" id="KW-1185">Reference proteome</keyword>
<comment type="caution">
    <text evidence="1">The sequence shown here is derived from an EMBL/GenBank/DDBJ whole genome shotgun (WGS) entry which is preliminary data.</text>
</comment>
<evidence type="ECO:0000313" key="2">
    <source>
        <dbReference type="Proteomes" id="UP001497497"/>
    </source>
</evidence>
<evidence type="ECO:0000313" key="1">
    <source>
        <dbReference type="EMBL" id="CAL1535055.1"/>
    </source>
</evidence>
<protein>
    <submittedName>
        <fullName evidence="1">Uncharacterized protein</fullName>
    </submittedName>
</protein>
<name>A0AAV2HLV7_LYMST</name>
<sequence>DSISNCSRGLISGLDTAVFKVQVNYTMDPNVTLFYFQIKIKSDHKFITLTDFPIDCQGYKSDECVHIEKYCVNFKIKLLASKEYSGAKIRAVLMTSHFEEITSYEQVFPEIASSKESRGIMIVNSQIASSKFQDFKVGSELNIVYVCQSLILPCLIELNVSCGDRVTSGSDIVVYKGTLNNTNEIDVSIKHGVCSFYGGFNPESYRIKSETKAINDQAGGLCIDIKIAVTVVAVFLTIGLLTICW</sequence>
<proteinExistence type="predicted"/>
<feature type="non-terminal residue" evidence="1">
    <location>
        <position position="1"/>
    </location>
</feature>
<reference evidence="1 2" key="1">
    <citation type="submission" date="2024-04" db="EMBL/GenBank/DDBJ databases">
        <authorList>
            <consortium name="Genoscope - CEA"/>
            <person name="William W."/>
        </authorList>
    </citation>
    <scope>NUCLEOTIDE SEQUENCE [LARGE SCALE GENOMIC DNA]</scope>
</reference>
<gene>
    <name evidence="1" type="ORF">GSLYS_00009015001</name>
</gene>
<dbReference type="AlphaFoldDB" id="A0AAV2HLV7"/>
<accession>A0AAV2HLV7</accession>
<organism evidence="1 2">
    <name type="scientific">Lymnaea stagnalis</name>
    <name type="common">Great pond snail</name>
    <name type="synonym">Helix stagnalis</name>
    <dbReference type="NCBI Taxonomy" id="6523"/>
    <lineage>
        <taxon>Eukaryota</taxon>
        <taxon>Metazoa</taxon>
        <taxon>Spiralia</taxon>
        <taxon>Lophotrochozoa</taxon>
        <taxon>Mollusca</taxon>
        <taxon>Gastropoda</taxon>
        <taxon>Heterobranchia</taxon>
        <taxon>Euthyneura</taxon>
        <taxon>Panpulmonata</taxon>
        <taxon>Hygrophila</taxon>
        <taxon>Lymnaeoidea</taxon>
        <taxon>Lymnaeidae</taxon>
        <taxon>Lymnaea</taxon>
    </lineage>
</organism>
<dbReference type="Proteomes" id="UP001497497">
    <property type="component" value="Unassembled WGS sequence"/>
</dbReference>